<dbReference type="KEGG" id="hfe:HFELIS_02480"/>
<dbReference type="Gene3D" id="1.25.40.10">
    <property type="entry name" value="Tetratricopeptide repeat domain"/>
    <property type="match status" value="2"/>
</dbReference>
<accession>E7AD67</accession>
<sequence length="429" mass="48844">MKQRMHGWKKLVWAGMLGGLLIAHGLTEDEQILITSDAFHRGDFATAKKGYLDLYKETNNILYAKEAAISAASLGDINTAVKLAMLYKKITKDDSDISINKILVDGYIKTGQTDKAIALLEEIRREDKSLMLDHVLGSLYLSQKRYDKAFSLLSKLYNQTHNEDSLEKLVTIYFMQNSHQEAISLLSSHIKNYGCSPDLCQRAYNTFIQLRELERAKDVFGTLYEKNPVVQNAQIYIGVLILLKEFEKAQEIAEHYPFDRRLLLDLYTAQKKFALAAKQAGLIYKEKKDPNFLALEAVYTYEHLNATHHPITKVEAISITKKLERAINERTQKLQKNKGGLNPQDAFFYNFLGYSLIDYNLNVKKGISYVKTALQIEPDSIFYLDSLAWGYYKLGQCAQAKEVLAKIDSNAVKTQPELQAHAHAIDKCH</sequence>
<dbReference type="SUPFAM" id="SSF48452">
    <property type="entry name" value="TPR-like"/>
    <property type="match status" value="2"/>
</dbReference>
<reference evidence="1 2" key="1">
    <citation type="journal article" date="2011" name="Genome Biol. Evol.">
        <title>Comparative whole genome sequence analysis of the carcinogenic bacterial model pathogen Helicobacter felis.</title>
        <authorList>
            <person name="Arnold I.C."/>
            <person name="Zigova Z."/>
            <person name="Holden M."/>
            <person name="Lawley T.D."/>
            <person name="Rad R."/>
            <person name="Dougan G."/>
            <person name="Falkow S."/>
            <person name="Bentley S.D."/>
            <person name="Muller A."/>
        </authorList>
    </citation>
    <scope>NUCLEOTIDE SEQUENCE [LARGE SCALE GENOMIC DNA]</scope>
    <source>
        <strain evidence="2">ATCC 49179 / CCUG 28539 / NCTC 12436 / CS1</strain>
    </source>
</reference>
<organism evidence="1 2">
    <name type="scientific">Helicobacter felis (strain ATCC 49179 / CCUG 28539 / NCTC 12436 / CS1)</name>
    <dbReference type="NCBI Taxonomy" id="936155"/>
    <lineage>
        <taxon>Bacteria</taxon>
        <taxon>Pseudomonadati</taxon>
        <taxon>Campylobacterota</taxon>
        <taxon>Epsilonproteobacteria</taxon>
        <taxon>Campylobacterales</taxon>
        <taxon>Helicobacteraceae</taxon>
        <taxon>Helicobacter</taxon>
    </lineage>
</organism>
<dbReference type="AlphaFoldDB" id="E7AD67"/>
<dbReference type="STRING" id="936155.HFELIS_02480"/>
<proteinExistence type="predicted"/>
<dbReference type="InterPro" id="IPR011990">
    <property type="entry name" value="TPR-like_helical_dom_sf"/>
</dbReference>
<protein>
    <submittedName>
        <fullName evidence="1">ATP dependent nuclease AddB</fullName>
    </submittedName>
</protein>
<name>E7AD67_HELFC</name>
<keyword evidence="2" id="KW-1185">Reference proteome</keyword>
<dbReference type="RefSeq" id="WP_013468704.1">
    <property type="nucleotide sequence ID" value="NC_014810.2"/>
</dbReference>
<dbReference type="PANTHER" id="PTHR45613">
    <property type="entry name" value="PENTATRICOPEPTIDE REPEAT-CONTAINING PROTEIN"/>
    <property type="match status" value="1"/>
</dbReference>
<dbReference type="EMBL" id="FQ670179">
    <property type="protein sequence ID" value="CBY82332.1"/>
    <property type="molecule type" value="Genomic_DNA"/>
</dbReference>
<dbReference type="HOGENOM" id="CLU_038918_0_0_7"/>
<dbReference type="InterPro" id="IPR002885">
    <property type="entry name" value="PPR_rpt"/>
</dbReference>
<evidence type="ECO:0000313" key="2">
    <source>
        <dbReference type="Proteomes" id="UP000007934"/>
    </source>
</evidence>
<gene>
    <name evidence="1" type="ordered locus">Hfelis_02480</name>
</gene>
<dbReference type="eggNOG" id="COG0457">
    <property type="taxonomic scope" value="Bacteria"/>
</dbReference>
<evidence type="ECO:0000313" key="1">
    <source>
        <dbReference type="EMBL" id="CBY82332.1"/>
    </source>
</evidence>
<dbReference type="Pfam" id="PF01535">
    <property type="entry name" value="PPR"/>
    <property type="match status" value="1"/>
</dbReference>
<dbReference type="GeneID" id="36134853"/>
<dbReference type="Proteomes" id="UP000007934">
    <property type="component" value="Chromosome"/>
</dbReference>
<dbReference type="PANTHER" id="PTHR45613:SF9">
    <property type="entry name" value="MITOCHONDRIAL GROUP I INTRON SPLICING FACTOR CCM1"/>
    <property type="match status" value="1"/>
</dbReference>